<comment type="caution">
    <text evidence="2">The sequence shown here is derived from an EMBL/GenBank/DDBJ whole genome shotgun (WGS) entry which is preliminary data.</text>
</comment>
<protein>
    <recommendedName>
        <fullName evidence="1">DUF8040 domain-containing protein</fullName>
    </recommendedName>
</protein>
<dbReference type="InterPro" id="IPR058353">
    <property type="entry name" value="DUF8040"/>
</dbReference>
<gene>
    <name evidence="2" type="ORF">Ddye_000735</name>
</gene>
<evidence type="ECO:0000313" key="2">
    <source>
        <dbReference type="EMBL" id="KAK2662161.1"/>
    </source>
</evidence>
<keyword evidence="3" id="KW-1185">Reference proteome</keyword>
<evidence type="ECO:0000259" key="1">
    <source>
        <dbReference type="Pfam" id="PF26138"/>
    </source>
</evidence>
<accession>A0AAD9XM85</accession>
<reference evidence="2" key="1">
    <citation type="journal article" date="2023" name="Plant J.">
        <title>Genome sequences and population genomics provide insights into the demographic history, inbreeding, and mutation load of two 'living fossil' tree species of Dipteronia.</title>
        <authorList>
            <person name="Feng Y."/>
            <person name="Comes H.P."/>
            <person name="Chen J."/>
            <person name="Zhu S."/>
            <person name="Lu R."/>
            <person name="Zhang X."/>
            <person name="Li P."/>
            <person name="Qiu J."/>
            <person name="Olsen K.M."/>
            <person name="Qiu Y."/>
        </authorList>
    </citation>
    <scope>NUCLEOTIDE SEQUENCE</scope>
    <source>
        <strain evidence="2">KIB01</strain>
    </source>
</reference>
<feature type="domain" description="DUF8040" evidence="1">
    <location>
        <begin position="17"/>
        <end position="83"/>
    </location>
</feature>
<proteinExistence type="predicted"/>
<organism evidence="2 3">
    <name type="scientific">Dipteronia dyeriana</name>
    <dbReference type="NCBI Taxonomy" id="168575"/>
    <lineage>
        <taxon>Eukaryota</taxon>
        <taxon>Viridiplantae</taxon>
        <taxon>Streptophyta</taxon>
        <taxon>Embryophyta</taxon>
        <taxon>Tracheophyta</taxon>
        <taxon>Spermatophyta</taxon>
        <taxon>Magnoliopsida</taxon>
        <taxon>eudicotyledons</taxon>
        <taxon>Gunneridae</taxon>
        <taxon>Pentapetalae</taxon>
        <taxon>rosids</taxon>
        <taxon>malvids</taxon>
        <taxon>Sapindales</taxon>
        <taxon>Sapindaceae</taxon>
        <taxon>Hippocastanoideae</taxon>
        <taxon>Acereae</taxon>
        <taxon>Dipteronia</taxon>
    </lineage>
</organism>
<dbReference type="Pfam" id="PF26138">
    <property type="entry name" value="DUF8040"/>
    <property type="match status" value="1"/>
</dbReference>
<dbReference type="AlphaFoldDB" id="A0AAD9XM85"/>
<name>A0AAD9XM85_9ROSI</name>
<dbReference type="EMBL" id="JANJYI010000001">
    <property type="protein sequence ID" value="KAK2662161.1"/>
    <property type="molecule type" value="Genomic_DNA"/>
</dbReference>
<dbReference type="Proteomes" id="UP001280121">
    <property type="component" value="Unassembled WGS sequence"/>
</dbReference>
<evidence type="ECO:0000313" key="3">
    <source>
        <dbReference type="Proteomes" id="UP001280121"/>
    </source>
</evidence>
<sequence length="151" mass="17593">MRNIGQRIFSRLQIRSAKIQRITHESDANCIWELRMDRNAFATLCEILKTHGGLLDDGNVTLEEQIATFINILAHHTKNISIQTQGGDGLRRYMDVDPKEYTPVTLDELPIRDDVPNKFESVDVVEASDEWSQWRDDLVEEMFDSWMSRRI</sequence>